<evidence type="ECO:0000313" key="3">
    <source>
        <dbReference type="Proteomes" id="UP000245119"/>
    </source>
</evidence>
<protein>
    <recommendedName>
        <fullName evidence="4">Transmembrane protein 185A</fullName>
    </recommendedName>
</protein>
<feature type="transmembrane region" description="Helical" evidence="1">
    <location>
        <begin position="112"/>
        <end position="134"/>
    </location>
</feature>
<name>A0A2T7PT74_POMCA</name>
<keyword evidence="1" id="KW-1133">Transmembrane helix</keyword>
<dbReference type="OrthoDB" id="72976at2759"/>
<dbReference type="Pfam" id="PF10269">
    <property type="entry name" value="Tmemb_185A"/>
    <property type="match status" value="1"/>
</dbReference>
<feature type="transmembrane region" description="Helical" evidence="1">
    <location>
        <begin position="175"/>
        <end position="197"/>
    </location>
</feature>
<feature type="transmembrane region" description="Helical" evidence="1">
    <location>
        <begin position="146"/>
        <end position="169"/>
    </location>
</feature>
<sequence length="343" mass="39122">MNLKNLFQDFNPSKFLVFSCLLVFSLLFALRLDHTIEWSYWVVFLPIWLWKLVVISGSVVGSYVWWKNPHYRLEGDSYVQYKAMVMCTGMHLLLLMFEVLACDNLQTAAHSWLLVFIPLIFMALVSVGICIWAVKNERSFEMELFCAVNILQFIFLGLRLDMVITWSWVIVFIPIWIVMCVALIGVLYAIVLAIILLKSPDIIPEQRRGNVSSAVGYSFLVVPLLIFEILLANRLDHTNGFKFTAITIPLLLSLITLVCLSFGAKGGNNWWFGIRKDFCQFLLGTCPCLQEYGNISYSLQYNDSESGSSTPVCEKAKEFKSRKEPIDEQPKAVVPILSIETPD</sequence>
<evidence type="ECO:0000256" key="1">
    <source>
        <dbReference type="SAM" id="Phobius"/>
    </source>
</evidence>
<dbReference type="PANTHER" id="PTHR13568">
    <property type="entry name" value="FAM11A, B PROTEIN"/>
    <property type="match status" value="1"/>
</dbReference>
<dbReference type="PANTHER" id="PTHR13568:SF6">
    <property type="entry name" value="TRANSMEMBRANE PROTEIN 185A"/>
    <property type="match status" value="1"/>
</dbReference>
<feature type="transmembrane region" description="Helical" evidence="1">
    <location>
        <begin position="209"/>
        <end position="231"/>
    </location>
</feature>
<dbReference type="OMA" id="HEFGKHD"/>
<feature type="transmembrane region" description="Helical" evidence="1">
    <location>
        <begin position="243"/>
        <end position="264"/>
    </location>
</feature>
<evidence type="ECO:0000313" key="2">
    <source>
        <dbReference type="EMBL" id="PVD36626.1"/>
    </source>
</evidence>
<organism evidence="2 3">
    <name type="scientific">Pomacea canaliculata</name>
    <name type="common">Golden apple snail</name>
    <dbReference type="NCBI Taxonomy" id="400727"/>
    <lineage>
        <taxon>Eukaryota</taxon>
        <taxon>Metazoa</taxon>
        <taxon>Spiralia</taxon>
        <taxon>Lophotrochozoa</taxon>
        <taxon>Mollusca</taxon>
        <taxon>Gastropoda</taxon>
        <taxon>Caenogastropoda</taxon>
        <taxon>Architaenioglossa</taxon>
        <taxon>Ampullarioidea</taxon>
        <taxon>Ampullariidae</taxon>
        <taxon>Pomacea</taxon>
    </lineage>
</organism>
<feature type="transmembrane region" description="Helical" evidence="1">
    <location>
        <begin position="47"/>
        <end position="66"/>
    </location>
</feature>
<reference evidence="2 3" key="1">
    <citation type="submission" date="2018-04" db="EMBL/GenBank/DDBJ databases">
        <title>The genome of golden apple snail Pomacea canaliculata provides insight into stress tolerance and invasive adaptation.</title>
        <authorList>
            <person name="Liu C."/>
            <person name="Liu B."/>
            <person name="Ren Y."/>
            <person name="Zhang Y."/>
            <person name="Wang H."/>
            <person name="Li S."/>
            <person name="Jiang F."/>
            <person name="Yin L."/>
            <person name="Zhang G."/>
            <person name="Qian W."/>
            <person name="Fan W."/>
        </authorList>
    </citation>
    <scope>NUCLEOTIDE SEQUENCE [LARGE SCALE GENOMIC DNA]</scope>
    <source>
        <strain evidence="2">SZHN2017</strain>
        <tissue evidence="2">Muscle</tissue>
    </source>
</reference>
<feature type="transmembrane region" description="Helical" evidence="1">
    <location>
        <begin position="78"/>
        <end position="100"/>
    </location>
</feature>
<keyword evidence="1" id="KW-0472">Membrane</keyword>
<keyword evidence="1" id="KW-0812">Transmembrane</keyword>
<dbReference type="AlphaFoldDB" id="A0A2T7PT74"/>
<proteinExistence type="predicted"/>
<comment type="caution">
    <text evidence="2">The sequence shown here is derived from an EMBL/GenBank/DDBJ whole genome shotgun (WGS) entry which is preliminary data.</text>
</comment>
<gene>
    <name evidence="2" type="ORF">C0Q70_03612</name>
</gene>
<accession>A0A2T7PT74</accession>
<evidence type="ECO:0008006" key="4">
    <source>
        <dbReference type="Google" id="ProtNLM"/>
    </source>
</evidence>
<keyword evidence="3" id="KW-1185">Reference proteome</keyword>
<dbReference type="STRING" id="400727.A0A2T7PT74"/>
<dbReference type="EMBL" id="PZQS01000002">
    <property type="protein sequence ID" value="PVD36626.1"/>
    <property type="molecule type" value="Genomic_DNA"/>
</dbReference>
<dbReference type="InterPro" id="IPR019396">
    <property type="entry name" value="TM_Fragile-X-F-assoc"/>
</dbReference>
<dbReference type="Proteomes" id="UP000245119">
    <property type="component" value="Linkage Group LG2"/>
</dbReference>